<dbReference type="OrthoDB" id="5291666at2"/>
<dbReference type="KEGG" id="bex:A11Q_1942"/>
<gene>
    <name evidence="2" type="ORF">A11Q_1942</name>
</gene>
<dbReference type="Proteomes" id="UP000012040">
    <property type="component" value="Chromosome"/>
</dbReference>
<evidence type="ECO:0000313" key="2">
    <source>
        <dbReference type="EMBL" id="AGH96158.1"/>
    </source>
</evidence>
<dbReference type="HOGENOM" id="CLU_1335347_0_0_7"/>
<dbReference type="AlphaFoldDB" id="M4VAB2"/>
<evidence type="ECO:0000256" key="1">
    <source>
        <dbReference type="SAM" id="SignalP"/>
    </source>
</evidence>
<dbReference type="EMBL" id="CP003537">
    <property type="protein sequence ID" value="AGH96158.1"/>
    <property type="molecule type" value="Genomic_DNA"/>
</dbReference>
<dbReference type="RefSeq" id="WP_015470648.1">
    <property type="nucleotide sequence ID" value="NC_020813.1"/>
</dbReference>
<accession>M4VAB2</accession>
<keyword evidence="3" id="KW-1185">Reference proteome</keyword>
<evidence type="ECO:0008006" key="4">
    <source>
        <dbReference type="Google" id="ProtNLM"/>
    </source>
</evidence>
<dbReference type="PATRIC" id="fig|1184267.3.peg.1967"/>
<evidence type="ECO:0000313" key="3">
    <source>
        <dbReference type="Proteomes" id="UP000012040"/>
    </source>
</evidence>
<sequence length="210" mass="22445">MKNHLIKFVFFAALTSVPASAWALFEARLTYGSLVSQQSLTDICQGSCTAPSDAPSIVPTFGLGADAIVTLPFVPVGIGLRYEDMKLSTSSANIEADLKYKRTALLINYRLIDTILHIGPIASIGISHSGSMNLKEGGTERINLSSGSVSSYSLGLEVGAKPLIVVPIKIGAEAGYMMYDWGKMTNSVDGTQKDINLSGYYLKVFLGLDI</sequence>
<organism evidence="2 3">
    <name type="scientific">Pseudobdellovibrio exovorus JSS</name>
    <dbReference type="NCBI Taxonomy" id="1184267"/>
    <lineage>
        <taxon>Bacteria</taxon>
        <taxon>Pseudomonadati</taxon>
        <taxon>Bdellovibrionota</taxon>
        <taxon>Bdellovibrionia</taxon>
        <taxon>Bdellovibrionales</taxon>
        <taxon>Pseudobdellovibrionaceae</taxon>
        <taxon>Pseudobdellovibrio</taxon>
    </lineage>
</organism>
<protein>
    <recommendedName>
        <fullName evidence="4">Outer membrane protein beta-barrel domain-containing protein</fullName>
    </recommendedName>
</protein>
<feature type="chain" id="PRO_5004060055" description="Outer membrane protein beta-barrel domain-containing protein" evidence="1">
    <location>
        <begin position="22"/>
        <end position="210"/>
    </location>
</feature>
<dbReference type="eggNOG" id="ENOG5032ISW">
    <property type="taxonomic scope" value="Bacteria"/>
</dbReference>
<proteinExistence type="predicted"/>
<name>M4VAB2_9BACT</name>
<reference evidence="2 3" key="1">
    <citation type="journal article" date="2013" name="ISME J.">
        <title>By their genes ye shall know them: genomic signatures of predatory bacteria.</title>
        <authorList>
            <person name="Pasternak Z."/>
            <person name="Pietrokovski S."/>
            <person name="Rotem O."/>
            <person name="Gophna U."/>
            <person name="Lurie-Weinberger M.N."/>
            <person name="Jurkevitch E."/>
        </authorList>
    </citation>
    <scope>NUCLEOTIDE SEQUENCE [LARGE SCALE GENOMIC DNA]</scope>
    <source>
        <strain evidence="2 3">JSS</strain>
    </source>
</reference>
<keyword evidence="1" id="KW-0732">Signal</keyword>
<dbReference type="STRING" id="1184267.A11Q_1942"/>
<feature type="signal peptide" evidence="1">
    <location>
        <begin position="1"/>
        <end position="21"/>
    </location>
</feature>